<evidence type="ECO:0008006" key="10">
    <source>
        <dbReference type="Google" id="ProtNLM"/>
    </source>
</evidence>
<evidence type="ECO:0000256" key="1">
    <source>
        <dbReference type="ARBA" id="ARBA00022553"/>
    </source>
</evidence>
<dbReference type="InterPro" id="IPR003593">
    <property type="entry name" value="AAA+_ATPase"/>
</dbReference>
<feature type="binding site" evidence="4">
    <location>
        <begin position="658"/>
        <end position="665"/>
    </location>
    <ligand>
        <name>ATP</name>
        <dbReference type="ChEBI" id="CHEBI:30616"/>
    </ligand>
</feature>
<dbReference type="Gene3D" id="2.60.200.20">
    <property type="match status" value="1"/>
</dbReference>
<dbReference type="Gene3D" id="3.40.50.300">
    <property type="entry name" value="P-loop containing nucleotide triphosphate hydrolases"/>
    <property type="match status" value="3"/>
</dbReference>
<dbReference type="OrthoDB" id="9807790at2"/>
<dbReference type="InterPro" id="IPR008984">
    <property type="entry name" value="SMAD_FHA_dom_sf"/>
</dbReference>
<comment type="caution">
    <text evidence="8">The sequence shown here is derived from an EMBL/GenBank/DDBJ whole genome shotgun (WGS) entry which is preliminary data.</text>
</comment>
<dbReference type="PANTHER" id="PTHR22683:SF1">
    <property type="entry name" value="TYPE VII SECRETION SYSTEM PROTEIN ESSC"/>
    <property type="match status" value="1"/>
</dbReference>
<dbReference type="Pfam" id="PF01580">
    <property type="entry name" value="FtsK_SpoIIIE"/>
    <property type="match status" value="2"/>
</dbReference>
<protein>
    <recommendedName>
        <fullName evidence="10">S-DNA-T family DNA segregation ATPase FtsK/SpoIIIE</fullName>
    </recommendedName>
</protein>
<feature type="domain" description="FtsK" evidence="7">
    <location>
        <begin position="991"/>
        <end position="1182"/>
    </location>
</feature>
<feature type="transmembrane region" description="Helical" evidence="5">
    <location>
        <begin position="251"/>
        <end position="268"/>
    </location>
</feature>
<gene>
    <name evidence="8" type="ORF">BLA60_05965</name>
</gene>
<feature type="domain" description="FHA" evidence="6">
    <location>
        <begin position="117"/>
        <end position="165"/>
    </location>
</feature>
<dbReference type="PROSITE" id="PS50901">
    <property type="entry name" value="FTSK"/>
    <property type="match status" value="2"/>
</dbReference>
<dbReference type="SMART" id="SM00382">
    <property type="entry name" value="AAA"/>
    <property type="match status" value="3"/>
</dbReference>
<evidence type="ECO:0000259" key="7">
    <source>
        <dbReference type="PROSITE" id="PS50901"/>
    </source>
</evidence>
<dbReference type="InterPro" id="IPR032030">
    <property type="entry name" value="YscD_cytoplasmic_dom"/>
</dbReference>
<dbReference type="InterPro" id="IPR027417">
    <property type="entry name" value="P-loop_NTPase"/>
</dbReference>
<evidence type="ECO:0000313" key="9">
    <source>
        <dbReference type="Proteomes" id="UP000185696"/>
    </source>
</evidence>
<feature type="binding site" evidence="4">
    <location>
        <begin position="1008"/>
        <end position="1015"/>
    </location>
    <ligand>
        <name>ATP</name>
        <dbReference type="ChEBI" id="CHEBI:30616"/>
    </ligand>
</feature>
<name>A0A7Z0WQ56_9PSEU</name>
<dbReference type="CDD" id="cd00060">
    <property type="entry name" value="FHA"/>
    <property type="match status" value="1"/>
</dbReference>
<evidence type="ECO:0000256" key="5">
    <source>
        <dbReference type="SAM" id="Phobius"/>
    </source>
</evidence>
<dbReference type="InterPro" id="IPR002543">
    <property type="entry name" value="FtsK_dom"/>
</dbReference>
<dbReference type="PROSITE" id="PS50006">
    <property type="entry name" value="FHA_DOMAIN"/>
    <property type="match status" value="1"/>
</dbReference>
<dbReference type="SUPFAM" id="SSF49879">
    <property type="entry name" value="SMAD/FHA domain"/>
    <property type="match status" value="1"/>
</dbReference>
<dbReference type="GO" id="GO:0003677">
    <property type="term" value="F:DNA binding"/>
    <property type="evidence" value="ECO:0007669"/>
    <property type="project" value="InterPro"/>
</dbReference>
<keyword evidence="5" id="KW-0472">Membrane</keyword>
<keyword evidence="2 4" id="KW-0547">Nucleotide-binding</keyword>
<evidence type="ECO:0000256" key="3">
    <source>
        <dbReference type="ARBA" id="ARBA00022840"/>
    </source>
</evidence>
<dbReference type="PANTHER" id="PTHR22683">
    <property type="entry name" value="SPORULATION PROTEIN RELATED"/>
    <property type="match status" value="1"/>
</dbReference>
<dbReference type="RefSeq" id="WP_075131721.1">
    <property type="nucleotide sequence ID" value="NZ_MSIF01000002.1"/>
</dbReference>
<organism evidence="8 9">
    <name type="scientific">Actinophytocola xinjiangensis</name>
    <dbReference type="NCBI Taxonomy" id="485602"/>
    <lineage>
        <taxon>Bacteria</taxon>
        <taxon>Bacillati</taxon>
        <taxon>Actinomycetota</taxon>
        <taxon>Actinomycetes</taxon>
        <taxon>Pseudonocardiales</taxon>
        <taxon>Pseudonocardiaceae</taxon>
    </lineage>
</organism>
<dbReference type="InterPro" id="IPR000253">
    <property type="entry name" value="FHA_dom"/>
</dbReference>
<feature type="domain" description="FtsK" evidence="7">
    <location>
        <begin position="640"/>
        <end position="828"/>
    </location>
</feature>
<dbReference type="EMBL" id="MSIF01000002">
    <property type="protein sequence ID" value="OLF12813.1"/>
    <property type="molecule type" value="Genomic_DNA"/>
</dbReference>
<keyword evidence="5" id="KW-1133">Transmembrane helix</keyword>
<feature type="transmembrane region" description="Helical" evidence="5">
    <location>
        <begin position="226"/>
        <end position="244"/>
    </location>
</feature>
<dbReference type="Pfam" id="PF16697">
    <property type="entry name" value="Yop-YscD_cpl"/>
    <property type="match status" value="1"/>
</dbReference>
<dbReference type="SMART" id="SM00240">
    <property type="entry name" value="FHA"/>
    <property type="match status" value="1"/>
</dbReference>
<accession>A0A7Z0WQ56</accession>
<keyword evidence="5" id="KW-0812">Transmembrane</keyword>
<evidence type="ECO:0000313" key="8">
    <source>
        <dbReference type="EMBL" id="OLF12813.1"/>
    </source>
</evidence>
<keyword evidence="9" id="KW-1185">Reference proteome</keyword>
<dbReference type="Proteomes" id="UP000185696">
    <property type="component" value="Unassembled WGS sequence"/>
</dbReference>
<dbReference type="CDD" id="cd01127">
    <property type="entry name" value="TrwB_TraG_TraD_VirD4"/>
    <property type="match status" value="1"/>
</dbReference>
<reference evidence="8 9" key="1">
    <citation type="submission" date="2016-12" db="EMBL/GenBank/DDBJ databases">
        <title>The draft genome sequence of Actinophytocola xinjiangensis.</title>
        <authorList>
            <person name="Wang W."/>
            <person name="Yuan L."/>
        </authorList>
    </citation>
    <scope>NUCLEOTIDE SEQUENCE [LARGE SCALE GENOMIC DNA]</scope>
    <source>
        <strain evidence="8 9">CGMCC 4.4663</strain>
    </source>
</reference>
<evidence type="ECO:0000256" key="4">
    <source>
        <dbReference type="PROSITE-ProRule" id="PRU00289"/>
    </source>
</evidence>
<evidence type="ECO:0000256" key="2">
    <source>
        <dbReference type="ARBA" id="ARBA00022741"/>
    </source>
</evidence>
<dbReference type="InterPro" id="IPR050206">
    <property type="entry name" value="FtsK/SpoIIIE/SftA"/>
</dbReference>
<sequence>MWTISVRPSRDSGLAPVDVLVRAQPDATVLDLAGALGRHLRPDGAGLLVVPVENGTSWPADRKLGECGLRPGTLLDVATVPASWAHRPGIPGRRRAMARVVSGPDTGLVVPVSGDSATIGRDPGCTVVLTDPLISRVHARVLLTPTPVVVDDGSAHGTSVDGVQVRRPTPLRWGAPVELGDTSVVLEPVGDQEHGAAVLRPPRFGEPLREDTLDVPSPPTRNDYHMPIWAMMLMPLAMAIGMLFSSRSGYGMLYLVIAPFAMAGTHFFQQRMDKKRYERQLAAWREDFEEILDQLDLHNAAQRERAFDDHPDFAVLPRRVLTGHPALWNRRSADPDFLSYRIGLGPVTATLDSELKDGGEREVVSSARRELALRKVLADMPVSLPASDIALVAIAGDRERVDAVARAMVLRLCVDHSPADLSVAAVLGRNTAHHETWLRWLPQVTRRVGGRAPVAIGATDGQALLDLLAAAENGTGETLCVVDEQAGVPRRVVEAVAAIAVERRLRLLWLGGEPRQVPSGTDVLVDLTASVPATMVTSAMTRPGEQPPHAVATVAHRDRAGVALVTDLDTTDLGTAWKLARSLTDHTDEAAVLPADTAIPEMVRLPEITGDLTDPDDEEPVLERWRRSRGLRAQIGLGVDGPVTLDLREDGPHGLVAGTTGSGKSELLQTLICSLALNNPPSRMTFLLVDYKGGAAFRECADLPHTVGYITDLTPALVHRALTSLTAEVNAREEILEHYGAKDQIALEREHPDAAPPSLLICVDEFAALVAEVPDFVDGMVNIAQRGRSLGMHMLLATQRPAGVITAQIKANTDLRIALRVNSTDDSSDVIERGDAVSISRRTPGRAWIRRTGHGTTELVQSAWVGAREELRSAGQRVDVRPFTAVEVRGDEGYGDTAGVRSHGRTDLDRLVTTIAGAFVRSGRQAPKPPWLPPIPALLALGCRAPGELLVGADAVDEEQVPGSTDRVLRLAPAPGHVPVGVSDRPRQQSQPPIVVDYPQVGHVLVYGTSGSGKTEFLRTVAVSATLGPGAGEPAPYVYAIDFAGGGLGVLDDWPSVGSVVREQQPERVMRLLRMLKRTIDDRNATLAGVGAADLAALAEAGHPLPRLHVLIDNLPSLNDLLDSGAKYRGHGELLATVLQEGRRCGVHVTATTPRRSGVSAQQQASFGERLVLRMTTDDDYLMLGAPGGVVTADSPPGRGLLGRIEIQVATLGGAGTPAQQDRLRALASVVADRYTGSAAVPVPRMPDRVPQAALPAPAADDLILAVEADFVTGIVVPLTDCPVLLTGRAKTGKTSALAGIAGLARRSERPPAEVVVLGPRARDVPGDHDVVIDDLAELARWLPGWCERLDGRSPDWRLVLVDDTHLWEKAAEAGGDAKPALAALADLTARAAELRLGVVVATDPDESKNHRFLDSPVPVAASGRRGFLLQPDYAEGSWLGITIPSHTVEPLSGAGRGLWCSEGQAQVAQVVSGTD</sequence>
<proteinExistence type="predicted"/>
<evidence type="ECO:0000259" key="6">
    <source>
        <dbReference type="PROSITE" id="PS50006"/>
    </source>
</evidence>
<keyword evidence="3 4" id="KW-0067">ATP-binding</keyword>
<dbReference type="GO" id="GO:0005524">
    <property type="term" value="F:ATP binding"/>
    <property type="evidence" value="ECO:0007669"/>
    <property type="project" value="UniProtKB-UniRule"/>
</dbReference>
<dbReference type="SUPFAM" id="SSF52540">
    <property type="entry name" value="P-loop containing nucleoside triphosphate hydrolases"/>
    <property type="match status" value="2"/>
</dbReference>
<keyword evidence="1" id="KW-0597">Phosphoprotein</keyword>